<dbReference type="AlphaFoldDB" id="A0A5E4ZEJ4"/>
<dbReference type="EMBL" id="CABPRZ010000067">
    <property type="protein sequence ID" value="VVE59719.1"/>
    <property type="molecule type" value="Genomic_DNA"/>
</dbReference>
<protein>
    <submittedName>
        <fullName evidence="1">Uncharacterized protein</fullName>
    </submittedName>
</protein>
<evidence type="ECO:0000313" key="1">
    <source>
        <dbReference type="EMBL" id="VVE59719.1"/>
    </source>
</evidence>
<sequence length="110" mass="12244">MQLDVVAFGAPVMGVFRTIVDEQDDPRTRNVVEEDIEECLGFAVQPLQVFENELERLVEAFADQQTCNGFERALAPDGSVHGRQCRAGLDGPKQIEQVGQIVFQRPLQGE</sequence>
<organism evidence="1 2">
    <name type="scientific">Pandoraea terrae</name>
    <dbReference type="NCBI Taxonomy" id="1537710"/>
    <lineage>
        <taxon>Bacteria</taxon>
        <taxon>Pseudomonadati</taxon>
        <taxon>Pseudomonadota</taxon>
        <taxon>Betaproteobacteria</taxon>
        <taxon>Burkholderiales</taxon>
        <taxon>Burkholderiaceae</taxon>
        <taxon>Pandoraea</taxon>
    </lineage>
</organism>
<proteinExistence type="predicted"/>
<gene>
    <name evidence="1" type="ORF">PTE30175_05629</name>
</gene>
<name>A0A5E4ZEJ4_9BURK</name>
<keyword evidence="2" id="KW-1185">Reference proteome</keyword>
<accession>A0A5E4ZEJ4</accession>
<reference evidence="1 2" key="1">
    <citation type="submission" date="2019-08" db="EMBL/GenBank/DDBJ databases">
        <authorList>
            <person name="Peeters C."/>
        </authorList>
    </citation>
    <scope>NUCLEOTIDE SEQUENCE [LARGE SCALE GENOMIC DNA]</scope>
    <source>
        <strain evidence="1 2">LMG 30175</strain>
    </source>
</reference>
<dbReference type="Proteomes" id="UP000414233">
    <property type="component" value="Unassembled WGS sequence"/>
</dbReference>
<evidence type="ECO:0000313" key="2">
    <source>
        <dbReference type="Proteomes" id="UP000414233"/>
    </source>
</evidence>